<dbReference type="OrthoDB" id="953972at2"/>
<feature type="transmembrane region" description="Helical" evidence="1">
    <location>
        <begin position="63"/>
        <end position="85"/>
    </location>
</feature>
<evidence type="ECO:0000313" key="3">
    <source>
        <dbReference type="Proteomes" id="UP000256373"/>
    </source>
</evidence>
<feature type="transmembrane region" description="Helical" evidence="1">
    <location>
        <begin position="116"/>
        <end position="135"/>
    </location>
</feature>
<dbReference type="Proteomes" id="UP000256373">
    <property type="component" value="Unassembled WGS sequence"/>
</dbReference>
<protein>
    <submittedName>
        <fullName evidence="2">Uncharacterized protein</fullName>
    </submittedName>
</protein>
<name>A0A3D8Y6J4_9BACT</name>
<proteinExistence type="predicted"/>
<evidence type="ECO:0000256" key="1">
    <source>
        <dbReference type="SAM" id="Phobius"/>
    </source>
</evidence>
<organism evidence="2 3">
    <name type="scientific">Dyadobacter luteus</name>
    <dbReference type="NCBI Taxonomy" id="2259619"/>
    <lineage>
        <taxon>Bacteria</taxon>
        <taxon>Pseudomonadati</taxon>
        <taxon>Bacteroidota</taxon>
        <taxon>Cytophagia</taxon>
        <taxon>Cytophagales</taxon>
        <taxon>Spirosomataceae</taxon>
        <taxon>Dyadobacter</taxon>
    </lineage>
</organism>
<reference evidence="2 3" key="1">
    <citation type="submission" date="2018-07" db="EMBL/GenBank/DDBJ databases">
        <title>Dyadobacter roseus sp. nov., isolated from rose rhizosphere soil.</title>
        <authorList>
            <person name="Chen L."/>
        </authorList>
    </citation>
    <scope>NUCLEOTIDE SEQUENCE [LARGE SCALE GENOMIC DNA]</scope>
    <source>
        <strain evidence="2 3">RS19</strain>
    </source>
</reference>
<keyword evidence="1" id="KW-0812">Transmembrane</keyword>
<keyword evidence="1" id="KW-1133">Transmembrane helix</keyword>
<keyword evidence="1" id="KW-0472">Membrane</keyword>
<evidence type="ECO:0000313" key="2">
    <source>
        <dbReference type="EMBL" id="REA58409.1"/>
    </source>
</evidence>
<dbReference type="EMBL" id="QNUL01000021">
    <property type="protein sequence ID" value="REA58409.1"/>
    <property type="molecule type" value="Genomic_DNA"/>
</dbReference>
<keyword evidence="3" id="KW-1185">Reference proteome</keyword>
<dbReference type="AlphaFoldDB" id="A0A3D8Y6J4"/>
<accession>A0A3D8Y6J4</accession>
<sequence>MNSVSGLWSQSERFWNPGVMADKTRETFEMVRENVLQQANGADIKTMETMFAAVIDNTTPQTIMTGAIFMLIFEALSLYGAYLMWNLQKKGYYFYLGGMGIAFLGPLFFIGGWLGFITAFASIFASIFMAIFYALNLKYMR</sequence>
<gene>
    <name evidence="2" type="ORF">DSL64_21275</name>
</gene>
<comment type="caution">
    <text evidence="2">The sequence shown here is derived from an EMBL/GenBank/DDBJ whole genome shotgun (WGS) entry which is preliminary data.</text>
</comment>
<feature type="transmembrane region" description="Helical" evidence="1">
    <location>
        <begin position="92"/>
        <end position="110"/>
    </location>
</feature>